<dbReference type="InterPro" id="IPR034984">
    <property type="entry name" value="Imelysin-like_IPPA"/>
</dbReference>
<evidence type="ECO:0000259" key="3">
    <source>
        <dbReference type="Pfam" id="PF09375"/>
    </source>
</evidence>
<dbReference type="CDD" id="cd14659">
    <property type="entry name" value="Imelysin-like_IPPA"/>
    <property type="match status" value="1"/>
</dbReference>
<organism evidence="4 5">
    <name type="scientific">Marinobacter psychrophilus</name>
    <dbReference type="NCBI Taxonomy" id="330734"/>
    <lineage>
        <taxon>Bacteria</taxon>
        <taxon>Pseudomonadati</taxon>
        <taxon>Pseudomonadota</taxon>
        <taxon>Gammaproteobacteria</taxon>
        <taxon>Pseudomonadales</taxon>
        <taxon>Marinobacteraceae</taxon>
        <taxon>Marinobacter</taxon>
    </lineage>
</organism>
<dbReference type="PATRIC" id="fig|330734.3.peg.2775"/>
<dbReference type="Gene3D" id="1.20.1420.20">
    <property type="entry name" value="M75 peptidase, HXXE motif"/>
    <property type="match status" value="1"/>
</dbReference>
<dbReference type="STRING" id="330734.ABA45_13250"/>
<dbReference type="InterPro" id="IPR018976">
    <property type="entry name" value="Imelysin-like"/>
</dbReference>
<protein>
    <recommendedName>
        <fullName evidence="3">Imelysin-like domain-containing protein</fullName>
    </recommendedName>
</protein>
<keyword evidence="5" id="KW-1185">Reference proteome</keyword>
<dbReference type="Proteomes" id="UP000036406">
    <property type="component" value="Chromosome"/>
</dbReference>
<evidence type="ECO:0000256" key="1">
    <source>
        <dbReference type="ARBA" id="ARBA00004196"/>
    </source>
</evidence>
<gene>
    <name evidence="4" type="ORF">ABA45_13250</name>
</gene>
<comment type="subcellular location">
    <subcellularLocation>
        <location evidence="1">Cell envelope</location>
    </subcellularLocation>
</comment>
<proteinExistence type="predicted"/>
<accession>A0A0H4I9C6</accession>
<dbReference type="AlphaFoldDB" id="A0A0H4I9C6"/>
<dbReference type="Pfam" id="PF09375">
    <property type="entry name" value="Peptidase_M75"/>
    <property type="match status" value="1"/>
</dbReference>
<dbReference type="EMBL" id="CP011494">
    <property type="protein sequence ID" value="AKO54360.1"/>
    <property type="molecule type" value="Genomic_DNA"/>
</dbReference>
<feature type="domain" description="Imelysin-like" evidence="3">
    <location>
        <begin position="31"/>
        <end position="314"/>
    </location>
</feature>
<dbReference type="GO" id="GO:0030313">
    <property type="term" value="C:cell envelope"/>
    <property type="evidence" value="ECO:0007669"/>
    <property type="project" value="UniProtKB-SubCell"/>
</dbReference>
<dbReference type="KEGG" id="mpq:ABA45_13250"/>
<evidence type="ECO:0000256" key="2">
    <source>
        <dbReference type="ARBA" id="ARBA00022729"/>
    </source>
</evidence>
<dbReference type="InterPro" id="IPR038352">
    <property type="entry name" value="Imelysin_sf"/>
</dbReference>
<evidence type="ECO:0000313" key="4">
    <source>
        <dbReference type="EMBL" id="AKO54360.1"/>
    </source>
</evidence>
<sequence>MPGIALAASAESGTAVEQHARASWHQGIGRGYQTLASDSETLLQQAKAYCQQPSTEARSSVESAWKQAFKAWQQVRFVNFGPVETNNRAWQFQFWPDPKNLIARKADLLLKDGSAVSAETIGQAGVAVQGFPMLEYLLFDTRFNTNDHALPAETSCQILIQVAAHVVDNSQQLVADWSEFRTHYLATGNYTHATIRAAMSALEVVEERRLATPMGLRGNGKRSVYAADAWRSGSSLASIAASVDGLQKYFLPGLEELLNKQGESDLAQRISRQFGEVQEHFPAMDLALNPLLEDDNAYRSLQGLYVDVSQLTTLVSGEAATTLGVIRGFNSSDGD</sequence>
<reference evidence="4 5" key="1">
    <citation type="submission" date="2015-05" db="EMBL/GenBank/DDBJ databases">
        <title>Complete genome of Marinobacter psychrophilus strain 20041T isolated from sea-ice of the Canadian Basin.</title>
        <authorList>
            <person name="Song L."/>
            <person name="Ren L."/>
            <person name="Yu Y."/>
            <person name="Wang X."/>
        </authorList>
    </citation>
    <scope>NUCLEOTIDE SEQUENCE [LARGE SCALE GENOMIC DNA]</scope>
    <source>
        <strain evidence="4 5">20041</strain>
    </source>
</reference>
<keyword evidence="2" id="KW-0732">Signal</keyword>
<evidence type="ECO:0000313" key="5">
    <source>
        <dbReference type="Proteomes" id="UP000036406"/>
    </source>
</evidence>
<name>A0A0H4I9C6_9GAMM</name>